<evidence type="ECO:0000313" key="2">
    <source>
        <dbReference type="EMBL" id="QDH93760.1"/>
    </source>
</evidence>
<evidence type="ECO:0000313" key="3">
    <source>
        <dbReference type="Proteomes" id="UP000317877"/>
    </source>
</evidence>
<dbReference type="Proteomes" id="UP000317877">
    <property type="component" value="Segment"/>
</dbReference>
<dbReference type="CDD" id="cd00085">
    <property type="entry name" value="HNHc"/>
    <property type="match status" value="1"/>
</dbReference>
<sequence length="166" mass="19062">MQSATRKPREPARLIHCDWCGAEFKRWPSTIKRRNYCSRDCLAAATSKAKNPDGYRDLTDYTRQSENMRRINQELNPTRMTPEVRAKIRAARLGTGEGKTYAKLHGRHEHRVVAEGKIGRPLRPGEIVHHVDGDKRNNHPDNLQVMTQAEHIAIHQRQGDLKRSPA</sequence>
<name>A0A514DJG4_9CAUD</name>
<dbReference type="SUPFAM" id="SSF54060">
    <property type="entry name" value="His-Me finger endonucleases"/>
    <property type="match status" value="1"/>
</dbReference>
<evidence type="ECO:0000259" key="1">
    <source>
        <dbReference type="Pfam" id="PF13392"/>
    </source>
</evidence>
<dbReference type="RefSeq" id="YP_009847995.1">
    <property type="nucleotide sequence ID" value="NC_048780.1"/>
</dbReference>
<keyword evidence="3" id="KW-1185">Reference proteome</keyword>
<protein>
    <recommendedName>
        <fullName evidence="1">HNH nuclease domain-containing protein</fullName>
    </recommendedName>
</protein>
<reference evidence="2 3" key="1">
    <citation type="submission" date="2019-05" db="EMBL/GenBank/DDBJ databases">
        <authorList>
            <person name="Akhtar B.I."/>
            <person name="Arnold A.M."/>
            <person name="Bradley E.T."/>
            <person name="Brothers B.H."/>
            <person name="Butler T.D."/>
            <person name="Camp E.M."/>
            <person name="Carlisle A.C."/>
            <person name="Causey C.L."/>
            <person name="Cole L.M."/>
            <person name="Cordle B.A."/>
            <person name="Council J.C."/>
            <person name="Cranford T.B."/>
            <person name="Davidson A.L."/>
            <person name="Davis T.J."/>
            <person name="DeJohn S.M."/>
            <person name="Dobson M.N."/>
            <person name="Draughn A.N."/>
            <person name="Duncan A."/>
            <person name="Flippo K.C."/>
            <person name="Gentry B.L."/>
            <person name="Temple D.K."/>
            <person name="Claughton R."/>
            <person name="Riley T."/>
            <person name="Yancie K."/>
            <person name="Brown C."/>
            <person name="Monti D.L."/>
            <person name="Garlena R.A."/>
            <person name="Russell D.A."/>
            <person name="Pope W.H."/>
            <person name="Jacobs-Sera D."/>
            <person name="Hatfull G.F."/>
        </authorList>
    </citation>
    <scope>NUCLEOTIDE SEQUENCE [LARGE SCALE GENOMIC DNA]</scope>
</reference>
<feature type="domain" description="HNH nuclease" evidence="1">
    <location>
        <begin position="110"/>
        <end position="151"/>
    </location>
</feature>
<accession>A0A514DJG4</accession>
<dbReference type="GeneID" id="55618395"/>
<dbReference type="InterPro" id="IPR044925">
    <property type="entry name" value="His-Me_finger_sf"/>
</dbReference>
<dbReference type="EMBL" id="MK937613">
    <property type="protein sequence ID" value="QDH93760.1"/>
    <property type="molecule type" value="Genomic_DNA"/>
</dbReference>
<organism evidence="2 3">
    <name type="scientific">Corynebacterium phage StAB</name>
    <dbReference type="NCBI Taxonomy" id="2591204"/>
    <lineage>
        <taxon>Viruses</taxon>
        <taxon>Duplodnaviria</taxon>
        <taxon>Heunggongvirae</taxon>
        <taxon>Uroviricota</taxon>
        <taxon>Caudoviricetes</taxon>
        <taxon>Samwavirus</taxon>
        <taxon>Samwavirus StAB</taxon>
    </lineage>
</organism>
<dbReference type="InterPro" id="IPR003615">
    <property type="entry name" value="HNH_nuc"/>
</dbReference>
<dbReference type="Gene3D" id="3.90.75.20">
    <property type="match status" value="1"/>
</dbReference>
<dbReference type="Pfam" id="PF13392">
    <property type="entry name" value="HNH_3"/>
    <property type="match status" value="1"/>
</dbReference>
<gene>
    <name evidence="2" type="primary">49</name>
    <name evidence="2" type="ORF">SEA_STAB_49</name>
</gene>
<dbReference type="KEGG" id="vg:55618395"/>
<proteinExistence type="predicted"/>